<feature type="transmembrane region" description="Helical" evidence="6">
    <location>
        <begin position="23"/>
        <end position="41"/>
    </location>
</feature>
<evidence type="ECO:0000259" key="7">
    <source>
        <dbReference type="PROSITE" id="PS50850"/>
    </source>
</evidence>
<evidence type="ECO:0000313" key="8">
    <source>
        <dbReference type="EMBL" id="MFD0852692.1"/>
    </source>
</evidence>
<comment type="subcellular location">
    <subcellularLocation>
        <location evidence="1">Cell membrane</location>
        <topology evidence="1">Multi-pass membrane protein</topology>
    </subcellularLocation>
</comment>
<feature type="transmembrane region" description="Helical" evidence="6">
    <location>
        <begin position="125"/>
        <end position="145"/>
    </location>
</feature>
<evidence type="ECO:0000313" key="9">
    <source>
        <dbReference type="Proteomes" id="UP001597083"/>
    </source>
</evidence>
<dbReference type="EMBL" id="JBHTIR010001552">
    <property type="protein sequence ID" value="MFD0852692.1"/>
    <property type="molecule type" value="Genomic_DNA"/>
</dbReference>
<dbReference type="PANTHER" id="PTHR42718">
    <property type="entry name" value="MAJOR FACILITATOR SUPERFAMILY MULTIDRUG TRANSPORTER MFSC"/>
    <property type="match status" value="1"/>
</dbReference>
<dbReference type="Proteomes" id="UP001597083">
    <property type="component" value="Unassembled WGS sequence"/>
</dbReference>
<keyword evidence="9" id="KW-1185">Reference proteome</keyword>
<name>A0ABW3CGL9_9ACTN</name>
<feature type="non-terminal residue" evidence="8">
    <location>
        <position position="1"/>
    </location>
</feature>
<evidence type="ECO:0000256" key="2">
    <source>
        <dbReference type="ARBA" id="ARBA00022448"/>
    </source>
</evidence>
<gene>
    <name evidence="8" type="ORF">ACFQ07_10675</name>
</gene>
<evidence type="ECO:0000256" key="5">
    <source>
        <dbReference type="ARBA" id="ARBA00023136"/>
    </source>
</evidence>
<sequence>TLGVVALAQALLRGGDDGWGNPTVFGGIIAGVVILVAFVLWEHYNPSPMMPLSMFRNPSLTGGCAASFVMGMALYGNTFIFSQYLQVALGNDALGVGLKLLPWVSLSPIVAPLSGWLTDRIGERPLVITGFVLFAAAFFWIGPLAESGAGYGMLVIPLLIAGIGVPMTFVTMASAVMRSVGPDRFGIASGVSITLRQVGAVFGVAT</sequence>
<proteinExistence type="predicted"/>
<accession>A0ABW3CGL9</accession>
<keyword evidence="5 6" id="KW-0472">Membrane</keyword>
<reference evidence="9" key="1">
    <citation type="journal article" date="2019" name="Int. J. Syst. Evol. Microbiol.">
        <title>The Global Catalogue of Microorganisms (GCM) 10K type strain sequencing project: providing services to taxonomists for standard genome sequencing and annotation.</title>
        <authorList>
            <consortium name="The Broad Institute Genomics Platform"/>
            <consortium name="The Broad Institute Genome Sequencing Center for Infectious Disease"/>
            <person name="Wu L."/>
            <person name="Ma J."/>
        </authorList>
    </citation>
    <scope>NUCLEOTIDE SEQUENCE [LARGE SCALE GENOMIC DNA]</scope>
    <source>
        <strain evidence="9">JCM 31696</strain>
    </source>
</reference>
<dbReference type="PROSITE" id="PS50850">
    <property type="entry name" value="MFS"/>
    <property type="match status" value="1"/>
</dbReference>
<feature type="transmembrane region" description="Helical" evidence="6">
    <location>
        <begin position="151"/>
        <end position="176"/>
    </location>
</feature>
<dbReference type="Pfam" id="PF07690">
    <property type="entry name" value="MFS_1"/>
    <property type="match status" value="1"/>
</dbReference>
<feature type="domain" description="Major facilitator superfamily (MFS) profile" evidence="7">
    <location>
        <begin position="1"/>
        <end position="206"/>
    </location>
</feature>
<feature type="non-terminal residue" evidence="8">
    <location>
        <position position="206"/>
    </location>
</feature>
<evidence type="ECO:0000256" key="6">
    <source>
        <dbReference type="SAM" id="Phobius"/>
    </source>
</evidence>
<dbReference type="InterPro" id="IPR036259">
    <property type="entry name" value="MFS_trans_sf"/>
</dbReference>
<keyword evidence="3 6" id="KW-0812">Transmembrane</keyword>
<dbReference type="SUPFAM" id="SSF103473">
    <property type="entry name" value="MFS general substrate transporter"/>
    <property type="match status" value="1"/>
</dbReference>
<keyword evidence="4 6" id="KW-1133">Transmembrane helix</keyword>
<dbReference type="InterPro" id="IPR020846">
    <property type="entry name" value="MFS_dom"/>
</dbReference>
<dbReference type="PANTHER" id="PTHR42718:SF9">
    <property type="entry name" value="MAJOR FACILITATOR SUPERFAMILY MULTIDRUG TRANSPORTER MFSC"/>
    <property type="match status" value="1"/>
</dbReference>
<feature type="transmembrane region" description="Helical" evidence="6">
    <location>
        <begin position="62"/>
        <end position="80"/>
    </location>
</feature>
<evidence type="ECO:0000256" key="3">
    <source>
        <dbReference type="ARBA" id="ARBA00022692"/>
    </source>
</evidence>
<feature type="transmembrane region" description="Helical" evidence="6">
    <location>
        <begin position="100"/>
        <end position="118"/>
    </location>
</feature>
<dbReference type="InterPro" id="IPR011701">
    <property type="entry name" value="MFS"/>
</dbReference>
<comment type="caution">
    <text evidence="8">The sequence shown here is derived from an EMBL/GenBank/DDBJ whole genome shotgun (WGS) entry which is preliminary data.</text>
</comment>
<keyword evidence="2" id="KW-0813">Transport</keyword>
<evidence type="ECO:0000256" key="1">
    <source>
        <dbReference type="ARBA" id="ARBA00004651"/>
    </source>
</evidence>
<evidence type="ECO:0000256" key="4">
    <source>
        <dbReference type="ARBA" id="ARBA00022989"/>
    </source>
</evidence>
<protein>
    <submittedName>
        <fullName evidence="8">MFS transporter</fullName>
    </submittedName>
</protein>
<dbReference type="Gene3D" id="1.20.1250.20">
    <property type="entry name" value="MFS general substrate transporter like domains"/>
    <property type="match status" value="1"/>
</dbReference>
<organism evidence="8 9">
    <name type="scientific">Actinomadura adrarensis</name>
    <dbReference type="NCBI Taxonomy" id="1819600"/>
    <lineage>
        <taxon>Bacteria</taxon>
        <taxon>Bacillati</taxon>
        <taxon>Actinomycetota</taxon>
        <taxon>Actinomycetes</taxon>
        <taxon>Streptosporangiales</taxon>
        <taxon>Thermomonosporaceae</taxon>
        <taxon>Actinomadura</taxon>
    </lineage>
</organism>